<feature type="binding site" evidence="7">
    <location>
        <position position="109"/>
    </location>
    <ligand>
        <name>Zn(2+)</name>
        <dbReference type="ChEBI" id="CHEBI:29105"/>
    </ligand>
</feature>
<keyword evidence="5 8" id="KW-0456">Lyase</keyword>
<keyword evidence="3 7" id="KW-0479">Metal-binding</keyword>
<dbReference type="PANTHER" id="PTHR11002">
    <property type="entry name" value="CARBONIC ANHYDRASE"/>
    <property type="match status" value="1"/>
</dbReference>
<dbReference type="Proteomes" id="UP000572377">
    <property type="component" value="Unassembled WGS sequence"/>
</dbReference>
<evidence type="ECO:0000313" key="9">
    <source>
        <dbReference type="EMBL" id="NNU79168.1"/>
    </source>
</evidence>
<keyword evidence="4 7" id="KW-0862">Zinc</keyword>
<comment type="caution">
    <text evidence="9">The sequence shown here is derived from an EMBL/GenBank/DDBJ whole genome shotgun (WGS) entry which is preliminary data.</text>
</comment>
<dbReference type="SMART" id="SM00947">
    <property type="entry name" value="Pro_CA"/>
    <property type="match status" value="1"/>
</dbReference>
<evidence type="ECO:0000256" key="1">
    <source>
        <dbReference type="ARBA" id="ARBA00006217"/>
    </source>
</evidence>
<dbReference type="InterPro" id="IPR036874">
    <property type="entry name" value="Carbonic_anhydrase_sf"/>
</dbReference>
<proteinExistence type="inferred from homology"/>
<protein>
    <recommendedName>
        <fullName evidence="2 8">Carbonic anhydrase</fullName>
        <ecNumber evidence="2 8">4.2.1.1</ecNumber>
    </recommendedName>
    <alternativeName>
        <fullName evidence="8">Carbonate dehydratase</fullName>
    </alternativeName>
</protein>
<comment type="cofactor">
    <cofactor evidence="7">
        <name>Zn(2+)</name>
        <dbReference type="ChEBI" id="CHEBI:29105"/>
    </cofactor>
    <text evidence="7">Binds 1 zinc ion per subunit.</text>
</comment>
<comment type="function">
    <text evidence="8">Reversible hydration of carbon dioxide.</text>
</comment>
<dbReference type="SUPFAM" id="SSF53056">
    <property type="entry name" value="beta-carbonic anhydrase, cab"/>
    <property type="match status" value="1"/>
</dbReference>
<name>A0A849KUZ2_9RHOB</name>
<dbReference type="Pfam" id="PF00484">
    <property type="entry name" value="Pro_CA"/>
    <property type="match status" value="1"/>
</dbReference>
<evidence type="ECO:0000256" key="2">
    <source>
        <dbReference type="ARBA" id="ARBA00012925"/>
    </source>
</evidence>
<dbReference type="Gene3D" id="3.40.1050.10">
    <property type="entry name" value="Carbonic anhydrase"/>
    <property type="match status" value="1"/>
</dbReference>
<evidence type="ECO:0000256" key="3">
    <source>
        <dbReference type="ARBA" id="ARBA00022723"/>
    </source>
</evidence>
<evidence type="ECO:0000313" key="10">
    <source>
        <dbReference type="Proteomes" id="UP000572377"/>
    </source>
</evidence>
<accession>A0A849KUZ2</accession>
<organism evidence="9 10">
    <name type="scientific">Halovulum dunhuangense</name>
    <dbReference type="NCBI Taxonomy" id="1505036"/>
    <lineage>
        <taxon>Bacteria</taxon>
        <taxon>Pseudomonadati</taxon>
        <taxon>Pseudomonadota</taxon>
        <taxon>Alphaproteobacteria</taxon>
        <taxon>Rhodobacterales</taxon>
        <taxon>Paracoccaceae</taxon>
        <taxon>Halovulum</taxon>
    </lineage>
</organism>
<dbReference type="EC" id="4.2.1.1" evidence="2 8"/>
<dbReference type="RefSeq" id="WP_171321910.1">
    <property type="nucleotide sequence ID" value="NZ_JABFBC010000001.1"/>
</dbReference>
<dbReference type="EMBL" id="JABFBC010000001">
    <property type="protein sequence ID" value="NNU79168.1"/>
    <property type="molecule type" value="Genomic_DNA"/>
</dbReference>
<gene>
    <name evidence="9" type="ORF">HMH01_01840</name>
</gene>
<dbReference type="GO" id="GO:0015976">
    <property type="term" value="P:carbon utilization"/>
    <property type="evidence" value="ECO:0007669"/>
    <property type="project" value="InterPro"/>
</dbReference>
<dbReference type="PANTHER" id="PTHR11002:SF76">
    <property type="entry name" value="CARBONIC ANHYDRASE"/>
    <property type="match status" value="1"/>
</dbReference>
<reference evidence="9 10" key="1">
    <citation type="submission" date="2020-05" db="EMBL/GenBank/DDBJ databases">
        <title>Gimesia benthica sp. nov., a novel planctomycete isolated from a deep-sea water sample of the Northwest Indian Ocean.</title>
        <authorList>
            <person name="Wang J."/>
            <person name="Ruan C."/>
            <person name="Song L."/>
            <person name="Zhu Y."/>
            <person name="Li A."/>
            <person name="Zheng X."/>
            <person name="Wang L."/>
            <person name="Lu Z."/>
            <person name="Huang Y."/>
            <person name="Du W."/>
            <person name="Zhou Y."/>
            <person name="Huang L."/>
            <person name="Dai X."/>
        </authorList>
    </citation>
    <scope>NUCLEOTIDE SEQUENCE [LARGE SCALE GENOMIC DNA]</scope>
    <source>
        <strain evidence="9 10">YYQ-30</strain>
    </source>
</reference>
<feature type="binding site" evidence="7">
    <location>
        <position position="48"/>
    </location>
    <ligand>
        <name>Zn(2+)</name>
        <dbReference type="ChEBI" id="CHEBI:29105"/>
    </ligand>
</feature>
<sequence length="217" mass="23943">MPLPARPLPKFLVQRYKGWKATDFEENHSWYKRLADEGQRPRAMVVSCCDSRVHVTSIFGADMGEFFIHRNIASLIPPYNPDGDLHGTSAAIEYAVRVLRVSHLLVLGHSNCGGVDACDGMCRGEAAELEEPTSFVGRWLDLLRGEHAAVAGMNDKPARLQALEKAAVLVSLRNVLTFPYVSDGVDSGDLALHGLWNDIGTGALEHYDAYLDKFLHV</sequence>
<evidence type="ECO:0000256" key="6">
    <source>
        <dbReference type="ARBA" id="ARBA00048348"/>
    </source>
</evidence>
<feature type="binding site" evidence="7">
    <location>
        <position position="50"/>
    </location>
    <ligand>
        <name>Zn(2+)</name>
        <dbReference type="ChEBI" id="CHEBI:29105"/>
    </ligand>
</feature>
<evidence type="ECO:0000256" key="8">
    <source>
        <dbReference type="RuleBase" id="RU003956"/>
    </source>
</evidence>
<keyword evidence="10" id="KW-1185">Reference proteome</keyword>
<evidence type="ECO:0000256" key="5">
    <source>
        <dbReference type="ARBA" id="ARBA00023239"/>
    </source>
</evidence>
<feature type="binding site" evidence="7">
    <location>
        <position position="112"/>
    </location>
    <ligand>
        <name>Zn(2+)</name>
        <dbReference type="ChEBI" id="CHEBI:29105"/>
    </ligand>
</feature>
<evidence type="ECO:0000256" key="4">
    <source>
        <dbReference type="ARBA" id="ARBA00022833"/>
    </source>
</evidence>
<dbReference type="PROSITE" id="PS00705">
    <property type="entry name" value="PROK_CO2_ANHYDRASE_2"/>
    <property type="match status" value="1"/>
</dbReference>
<dbReference type="GO" id="GO:0004089">
    <property type="term" value="F:carbonate dehydratase activity"/>
    <property type="evidence" value="ECO:0007669"/>
    <property type="project" value="UniProtKB-UniRule"/>
</dbReference>
<dbReference type="GO" id="GO:0008270">
    <property type="term" value="F:zinc ion binding"/>
    <property type="evidence" value="ECO:0007669"/>
    <property type="project" value="UniProtKB-UniRule"/>
</dbReference>
<comment type="catalytic activity">
    <reaction evidence="6 8">
        <text>hydrogencarbonate + H(+) = CO2 + H2O</text>
        <dbReference type="Rhea" id="RHEA:10748"/>
        <dbReference type="ChEBI" id="CHEBI:15377"/>
        <dbReference type="ChEBI" id="CHEBI:15378"/>
        <dbReference type="ChEBI" id="CHEBI:16526"/>
        <dbReference type="ChEBI" id="CHEBI:17544"/>
        <dbReference type="EC" id="4.2.1.1"/>
    </reaction>
</comment>
<dbReference type="InterPro" id="IPR001765">
    <property type="entry name" value="Carbonic_anhydrase"/>
</dbReference>
<dbReference type="InterPro" id="IPR015892">
    <property type="entry name" value="Carbonic_anhydrase_CS"/>
</dbReference>
<evidence type="ECO:0000256" key="7">
    <source>
        <dbReference type="PIRSR" id="PIRSR601765-1"/>
    </source>
</evidence>
<dbReference type="AlphaFoldDB" id="A0A849KUZ2"/>
<comment type="similarity">
    <text evidence="1 8">Belongs to the beta-class carbonic anhydrase family.</text>
</comment>